<name>A0A6C0BQH3_9ZZZZ</name>
<feature type="region of interest" description="Disordered" evidence="1">
    <location>
        <begin position="124"/>
        <end position="183"/>
    </location>
</feature>
<proteinExistence type="predicted"/>
<accession>A0A6C0BQH3</accession>
<evidence type="ECO:0000313" key="2">
    <source>
        <dbReference type="EMBL" id="QHS94695.1"/>
    </source>
</evidence>
<reference evidence="2" key="1">
    <citation type="journal article" date="2020" name="Nature">
        <title>Giant virus diversity and host interactions through global metagenomics.</title>
        <authorList>
            <person name="Schulz F."/>
            <person name="Roux S."/>
            <person name="Paez-Espino D."/>
            <person name="Jungbluth S."/>
            <person name="Walsh D.A."/>
            <person name="Denef V.J."/>
            <person name="McMahon K.D."/>
            <person name="Konstantinidis K.T."/>
            <person name="Eloe-Fadrosh E.A."/>
            <person name="Kyrpides N.C."/>
            <person name="Woyke T."/>
        </authorList>
    </citation>
    <scope>NUCLEOTIDE SEQUENCE</scope>
    <source>
        <strain evidence="2">GVMAG-M-3300018416-45</strain>
    </source>
</reference>
<organism evidence="2">
    <name type="scientific">viral metagenome</name>
    <dbReference type="NCBI Taxonomy" id="1070528"/>
    <lineage>
        <taxon>unclassified sequences</taxon>
        <taxon>metagenomes</taxon>
        <taxon>organismal metagenomes</taxon>
    </lineage>
</organism>
<feature type="compositionally biased region" description="Basic residues" evidence="1">
    <location>
        <begin position="147"/>
        <end position="183"/>
    </location>
</feature>
<evidence type="ECO:0000256" key="1">
    <source>
        <dbReference type="SAM" id="MobiDB-lite"/>
    </source>
</evidence>
<protein>
    <submittedName>
        <fullName evidence="2">Uncharacterized protein</fullName>
    </submittedName>
</protein>
<dbReference type="AlphaFoldDB" id="A0A6C0BQH3"/>
<sequence length="183" mass="21579">MDHAELNTNPYDRLADIAARRRDAERDARVERLSGDRLEQILRGTANPFVLWLHYNLGRYNNLGRIIRDKVYDIYDDLETRGERAEFNEHMMDGSLIEEAISEIRMEQILRGTADQSLLGEQYNLGENPLNRNPLDPLDQDGGGMIRKSRKHKSRKHKSRKHKSRKHKSRKHKRKIKRGTRRT</sequence>
<dbReference type="EMBL" id="MN739229">
    <property type="protein sequence ID" value="QHS94695.1"/>
    <property type="molecule type" value="Genomic_DNA"/>
</dbReference>